<gene>
    <name evidence="2" type="ORF">I7822_27135</name>
</gene>
<dbReference type="InterPro" id="IPR013022">
    <property type="entry name" value="Xyl_isomerase-like_TIM-brl"/>
</dbReference>
<proteinExistence type="predicted"/>
<evidence type="ECO:0000313" key="3">
    <source>
        <dbReference type="Proteomes" id="UP000663981"/>
    </source>
</evidence>
<name>A0ABS3NAM7_9BACI</name>
<dbReference type="GO" id="GO:0016853">
    <property type="term" value="F:isomerase activity"/>
    <property type="evidence" value="ECO:0007669"/>
    <property type="project" value="UniProtKB-KW"/>
</dbReference>
<evidence type="ECO:0000259" key="1">
    <source>
        <dbReference type="Pfam" id="PF01261"/>
    </source>
</evidence>
<reference evidence="2 3" key="1">
    <citation type="submission" date="2021-03" db="EMBL/GenBank/DDBJ databases">
        <title>Whole genome sequence of Metabacillus bambusae BG109.</title>
        <authorList>
            <person name="Jeong J.W."/>
        </authorList>
    </citation>
    <scope>NUCLEOTIDE SEQUENCE [LARGE SCALE GENOMIC DNA]</scope>
    <source>
        <strain evidence="2 3">BG109</strain>
    </source>
</reference>
<dbReference type="Gene3D" id="3.20.20.150">
    <property type="entry name" value="Divalent-metal-dependent TIM barrel enzymes"/>
    <property type="match status" value="1"/>
</dbReference>
<dbReference type="Proteomes" id="UP000663981">
    <property type="component" value="Unassembled WGS sequence"/>
</dbReference>
<protein>
    <submittedName>
        <fullName evidence="2">Sugar phosphate isomerase/epimerase</fullName>
    </submittedName>
</protein>
<comment type="caution">
    <text evidence="2">The sequence shown here is derived from an EMBL/GenBank/DDBJ whole genome shotgun (WGS) entry which is preliminary data.</text>
</comment>
<accession>A0ABS3NAM7</accession>
<dbReference type="RefSeq" id="WP_207982177.1">
    <property type="nucleotide sequence ID" value="NZ_JAGDEL010000034.1"/>
</dbReference>
<keyword evidence="2" id="KW-0413">Isomerase</keyword>
<dbReference type="InterPro" id="IPR036237">
    <property type="entry name" value="Xyl_isomerase-like_sf"/>
</dbReference>
<keyword evidence="3" id="KW-1185">Reference proteome</keyword>
<dbReference type="EMBL" id="JAGDEL010000034">
    <property type="protein sequence ID" value="MBO1515292.1"/>
    <property type="molecule type" value="Genomic_DNA"/>
</dbReference>
<sequence>MNKINNGSSAPPRLDIQQSWWAMNGIGNGVREWITEEKVEKIAEAGFTGINGFLPPQDKQEEWHHLLEKYQLSFSISAYPWNREDLSILLKQAQDFGVQHVNSQVMDSFVIGEEAVQLLKGLTEEAERFGTPHFVETHRGRITQDLLRTVDYVKAIPNLSLTIDFSHYVVAGEMVGDIFRAEPFLNELLQRCGCIHGRVSNGEQVQVDIGPNGEHPMLNRFKGWWKQGMEKWLMDARVGDIFPFVCELGPPGYAITKNSYSKGNMEEISDRWEQSLLLKRIAEEQWAECVKGLEE</sequence>
<organism evidence="2 3">
    <name type="scientific">Metabacillus bambusae</name>
    <dbReference type="NCBI Taxonomy" id="2795218"/>
    <lineage>
        <taxon>Bacteria</taxon>
        <taxon>Bacillati</taxon>
        <taxon>Bacillota</taxon>
        <taxon>Bacilli</taxon>
        <taxon>Bacillales</taxon>
        <taxon>Bacillaceae</taxon>
        <taxon>Metabacillus</taxon>
    </lineage>
</organism>
<dbReference type="SUPFAM" id="SSF51658">
    <property type="entry name" value="Xylose isomerase-like"/>
    <property type="match status" value="1"/>
</dbReference>
<evidence type="ECO:0000313" key="2">
    <source>
        <dbReference type="EMBL" id="MBO1515292.1"/>
    </source>
</evidence>
<feature type="domain" description="Xylose isomerase-like TIM barrel" evidence="1">
    <location>
        <begin position="39"/>
        <end position="181"/>
    </location>
</feature>
<dbReference type="Pfam" id="PF01261">
    <property type="entry name" value="AP_endonuc_2"/>
    <property type="match status" value="1"/>
</dbReference>